<gene>
    <name evidence="1" type="ORF">CMV_001846</name>
</gene>
<dbReference type="EMBL" id="JRKL02000121">
    <property type="protein sequence ID" value="KAF3974866.1"/>
    <property type="molecule type" value="Genomic_DNA"/>
</dbReference>
<keyword evidence="2" id="KW-1185">Reference proteome</keyword>
<comment type="caution">
    <text evidence="1">The sequence shown here is derived from an EMBL/GenBank/DDBJ whole genome shotgun (WGS) entry which is preliminary data.</text>
</comment>
<accession>A0A8J4S3J0</accession>
<reference evidence="1" key="1">
    <citation type="submission" date="2020-03" db="EMBL/GenBank/DDBJ databases">
        <title>Castanea mollissima Vanexum genome sequencing.</title>
        <authorList>
            <person name="Staton M."/>
        </authorList>
    </citation>
    <scope>NUCLEOTIDE SEQUENCE</scope>
    <source>
        <tissue evidence="1">Leaf</tissue>
    </source>
</reference>
<evidence type="ECO:0000313" key="2">
    <source>
        <dbReference type="Proteomes" id="UP000737018"/>
    </source>
</evidence>
<dbReference type="Proteomes" id="UP000737018">
    <property type="component" value="Unassembled WGS sequence"/>
</dbReference>
<dbReference type="AlphaFoldDB" id="A0A8J4S3J0"/>
<organism evidence="1 2">
    <name type="scientific">Castanea mollissima</name>
    <name type="common">Chinese chestnut</name>
    <dbReference type="NCBI Taxonomy" id="60419"/>
    <lineage>
        <taxon>Eukaryota</taxon>
        <taxon>Viridiplantae</taxon>
        <taxon>Streptophyta</taxon>
        <taxon>Embryophyta</taxon>
        <taxon>Tracheophyta</taxon>
        <taxon>Spermatophyta</taxon>
        <taxon>Magnoliopsida</taxon>
        <taxon>eudicotyledons</taxon>
        <taxon>Gunneridae</taxon>
        <taxon>Pentapetalae</taxon>
        <taxon>rosids</taxon>
        <taxon>fabids</taxon>
        <taxon>Fagales</taxon>
        <taxon>Fagaceae</taxon>
        <taxon>Castanea</taxon>
    </lineage>
</organism>
<sequence length="189" mass="20597">MGTVWYLLIGTVSSKVPNSVQLLLLEVLGHSDGNDHLVLHCHIVWPSPGSSSTTKTLASPFIPPSIRLPPAKNLNQSSSSLSLCSSVAKIKINTNKLKMKKMDRMYSNLKESSCKFKSEREKEYKIGSPKTDLVNPIRFSIVGANLGMTGKMISTPFEAIDVGLGTYLAPSGGYNTKYEIQMFVSDASL</sequence>
<name>A0A8J4S3J0_9ROSI</name>
<evidence type="ECO:0000313" key="1">
    <source>
        <dbReference type="EMBL" id="KAF3974866.1"/>
    </source>
</evidence>
<proteinExistence type="predicted"/>
<protein>
    <submittedName>
        <fullName evidence="1">Uncharacterized protein</fullName>
    </submittedName>
</protein>